<dbReference type="EMBL" id="CAJNYU010001802">
    <property type="protein sequence ID" value="CAF3468906.1"/>
    <property type="molecule type" value="Genomic_DNA"/>
</dbReference>
<evidence type="ECO:0000313" key="3">
    <source>
        <dbReference type="EMBL" id="CAF4506743.1"/>
    </source>
</evidence>
<sequence>MYQFPNKVNQRRRIRQLKRQSVRQIIVHNNDFAGINHSNESISSYSSNNNDLILVSGRSPSNALSNTDVHDDSSSSTQSDEDKVSCLMNTIKNPIFHGRRSTHEVKNDSPSHKPTEADSFSQWMETKYLMLMLVCQERLEEMMKSIYKNQKKIQKASNKRQILFWIFKSNGDEPGIDLVKILGTKGKANLYVTQLIQIMFTIEELFERQPSLFSEAVRIKFKLDDEQGEQLFSE</sequence>
<dbReference type="EMBL" id="CAJOBQ010001673">
    <property type="protein sequence ID" value="CAF4506743.1"/>
    <property type="molecule type" value="Genomic_DNA"/>
</dbReference>
<reference evidence="3" key="1">
    <citation type="submission" date="2021-02" db="EMBL/GenBank/DDBJ databases">
        <authorList>
            <person name="Nowell W R."/>
        </authorList>
    </citation>
    <scope>NUCLEOTIDE SEQUENCE</scope>
</reference>
<dbReference type="AlphaFoldDB" id="A0A820VYJ1"/>
<evidence type="ECO:0000256" key="1">
    <source>
        <dbReference type="SAM" id="MobiDB-lite"/>
    </source>
</evidence>
<organism evidence="3 4">
    <name type="scientific">Rotaria socialis</name>
    <dbReference type="NCBI Taxonomy" id="392032"/>
    <lineage>
        <taxon>Eukaryota</taxon>
        <taxon>Metazoa</taxon>
        <taxon>Spiralia</taxon>
        <taxon>Gnathifera</taxon>
        <taxon>Rotifera</taxon>
        <taxon>Eurotatoria</taxon>
        <taxon>Bdelloidea</taxon>
        <taxon>Philodinida</taxon>
        <taxon>Philodinidae</taxon>
        <taxon>Rotaria</taxon>
    </lineage>
</organism>
<gene>
    <name evidence="2" type="ORF">FME351_LOCUS14679</name>
    <name evidence="3" type="ORF">TSG867_LOCUS21539</name>
</gene>
<feature type="compositionally biased region" description="Basic and acidic residues" evidence="1">
    <location>
        <begin position="101"/>
        <end position="116"/>
    </location>
</feature>
<accession>A0A820VYJ1</accession>
<evidence type="ECO:0000313" key="4">
    <source>
        <dbReference type="Proteomes" id="UP000663862"/>
    </source>
</evidence>
<comment type="caution">
    <text evidence="3">The sequence shown here is derived from an EMBL/GenBank/DDBJ whole genome shotgun (WGS) entry which is preliminary data.</text>
</comment>
<feature type="region of interest" description="Disordered" evidence="1">
    <location>
        <begin position="97"/>
        <end position="117"/>
    </location>
</feature>
<proteinExistence type="predicted"/>
<dbReference type="Proteomes" id="UP000663862">
    <property type="component" value="Unassembled WGS sequence"/>
</dbReference>
<feature type="region of interest" description="Disordered" evidence="1">
    <location>
        <begin position="63"/>
        <end position="83"/>
    </location>
</feature>
<protein>
    <submittedName>
        <fullName evidence="3">Uncharacterized protein</fullName>
    </submittedName>
</protein>
<dbReference type="Proteomes" id="UP000663869">
    <property type="component" value="Unassembled WGS sequence"/>
</dbReference>
<name>A0A820VYJ1_9BILA</name>
<evidence type="ECO:0000313" key="2">
    <source>
        <dbReference type="EMBL" id="CAF3468906.1"/>
    </source>
</evidence>